<reference evidence="6" key="1">
    <citation type="journal article" date="2021" name="PeerJ">
        <title>Extensive microbial diversity within the chicken gut microbiome revealed by metagenomics and culture.</title>
        <authorList>
            <person name="Gilroy R."/>
            <person name="Ravi A."/>
            <person name="Getino M."/>
            <person name="Pursley I."/>
            <person name="Horton D.L."/>
            <person name="Alikhan N.F."/>
            <person name="Baker D."/>
            <person name="Gharbi K."/>
            <person name="Hall N."/>
            <person name="Watson M."/>
            <person name="Adriaenssens E.M."/>
            <person name="Foster-Nyarko E."/>
            <person name="Jarju S."/>
            <person name="Secka A."/>
            <person name="Antonio M."/>
            <person name="Oren A."/>
            <person name="Chaudhuri R.R."/>
            <person name="La Ragione R."/>
            <person name="Hildebrand F."/>
            <person name="Pallen M.J."/>
        </authorList>
    </citation>
    <scope>NUCLEOTIDE SEQUENCE</scope>
    <source>
        <strain evidence="6">ChiBcolR8-3208</strain>
    </source>
</reference>
<dbReference type="InterPro" id="IPR018060">
    <property type="entry name" value="HTH_AraC"/>
</dbReference>
<dbReference type="Pfam" id="PF02311">
    <property type="entry name" value="AraC_binding"/>
    <property type="match status" value="1"/>
</dbReference>
<dbReference type="CDD" id="cd06986">
    <property type="entry name" value="cupin_MmsR-like_N"/>
    <property type="match status" value="1"/>
</dbReference>
<dbReference type="InterPro" id="IPR037923">
    <property type="entry name" value="HTH-like"/>
</dbReference>
<evidence type="ECO:0000256" key="3">
    <source>
        <dbReference type="ARBA" id="ARBA00023159"/>
    </source>
</evidence>
<dbReference type="GO" id="GO:0043565">
    <property type="term" value="F:sequence-specific DNA binding"/>
    <property type="evidence" value="ECO:0007669"/>
    <property type="project" value="InterPro"/>
</dbReference>
<dbReference type="SUPFAM" id="SSF51215">
    <property type="entry name" value="Regulatory protein AraC"/>
    <property type="match status" value="1"/>
</dbReference>
<proteinExistence type="predicted"/>
<evidence type="ECO:0000256" key="4">
    <source>
        <dbReference type="ARBA" id="ARBA00023163"/>
    </source>
</evidence>
<keyword evidence="2" id="KW-0238">DNA-binding</keyword>
<dbReference type="PROSITE" id="PS00041">
    <property type="entry name" value="HTH_ARAC_FAMILY_1"/>
    <property type="match status" value="1"/>
</dbReference>
<evidence type="ECO:0000259" key="5">
    <source>
        <dbReference type="PROSITE" id="PS01124"/>
    </source>
</evidence>
<dbReference type="InterPro" id="IPR009057">
    <property type="entry name" value="Homeodomain-like_sf"/>
</dbReference>
<dbReference type="PRINTS" id="PR00032">
    <property type="entry name" value="HTHARAC"/>
</dbReference>
<keyword evidence="1" id="KW-0805">Transcription regulation</keyword>
<gene>
    <name evidence="6" type="ORF">H9942_07800</name>
</gene>
<feature type="domain" description="HTH araC/xylS-type" evidence="5">
    <location>
        <begin position="158"/>
        <end position="255"/>
    </location>
</feature>
<evidence type="ECO:0000256" key="1">
    <source>
        <dbReference type="ARBA" id="ARBA00023015"/>
    </source>
</evidence>
<evidence type="ECO:0000313" key="7">
    <source>
        <dbReference type="Proteomes" id="UP000824214"/>
    </source>
</evidence>
<dbReference type="InterPro" id="IPR050204">
    <property type="entry name" value="AraC_XylS_family_regulators"/>
</dbReference>
<sequence>MEKLEYAVAPGWWHGLAPLNFGWEACAPGHQFGPAVRHYHLLHYVLEGEGTFLKGGATYRVDAGDLFVIRPEEVTTYRASAARPWQYVWLGFQAGETPPFLQAPVIRQPPVRKLFESLREQCRYEHQDGRVFALLYDVLWRLSQDAPPPASRQEPYAAYAKAYLETSYMQPVSIQKLADTLHIDRRYLTVLFREAYGEPPQAYLMRLRLEQAREFLGQGYGVTEAAALAGFSDLSNFSRQYKRQFGASPSRQKRR</sequence>
<keyword evidence="3" id="KW-0010">Activator</keyword>
<dbReference type="PROSITE" id="PS01124">
    <property type="entry name" value="HTH_ARAC_FAMILY_2"/>
    <property type="match status" value="1"/>
</dbReference>
<protein>
    <submittedName>
        <fullName evidence="6">AraC family transcriptional regulator</fullName>
    </submittedName>
</protein>
<dbReference type="SMART" id="SM00342">
    <property type="entry name" value="HTH_ARAC"/>
    <property type="match status" value="1"/>
</dbReference>
<dbReference type="EMBL" id="DWXZ01000166">
    <property type="protein sequence ID" value="HJB37954.1"/>
    <property type="molecule type" value="Genomic_DNA"/>
</dbReference>
<dbReference type="InterPro" id="IPR018062">
    <property type="entry name" value="HTH_AraC-typ_CS"/>
</dbReference>
<dbReference type="Gene3D" id="1.10.10.60">
    <property type="entry name" value="Homeodomain-like"/>
    <property type="match status" value="1"/>
</dbReference>
<evidence type="ECO:0000313" key="6">
    <source>
        <dbReference type="EMBL" id="HJB37954.1"/>
    </source>
</evidence>
<dbReference type="Proteomes" id="UP000824214">
    <property type="component" value="Unassembled WGS sequence"/>
</dbReference>
<keyword evidence="4" id="KW-0804">Transcription</keyword>
<dbReference type="SUPFAM" id="SSF46689">
    <property type="entry name" value="Homeodomain-like"/>
    <property type="match status" value="2"/>
</dbReference>
<dbReference type="Gene3D" id="2.60.120.280">
    <property type="entry name" value="Regulatory protein AraC"/>
    <property type="match status" value="1"/>
</dbReference>
<dbReference type="InterPro" id="IPR003313">
    <property type="entry name" value="AraC-bd"/>
</dbReference>
<dbReference type="GO" id="GO:0003700">
    <property type="term" value="F:DNA-binding transcription factor activity"/>
    <property type="evidence" value="ECO:0007669"/>
    <property type="project" value="InterPro"/>
</dbReference>
<comment type="caution">
    <text evidence="6">The sequence shown here is derived from an EMBL/GenBank/DDBJ whole genome shotgun (WGS) entry which is preliminary data.</text>
</comment>
<accession>A0A9D2RZP4</accession>
<organism evidence="6 7">
    <name type="scientific">Candidatus Acutalibacter ornithocaccae</name>
    <dbReference type="NCBI Taxonomy" id="2838416"/>
    <lineage>
        <taxon>Bacteria</taxon>
        <taxon>Bacillati</taxon>
        <taxon>Bacillota</taxon>
        <taxon>Clostridia</taxon>
        <taxon>Eubacteriales</taxon>
        <taxon>Acutalibacteraceae</taxon>
        <taxon>Acutalibacter</taxon>
    </lineage>
</organism>
<reference evidence="6" key="2">
    <citation type="submission" date="2021-04" db="EMBL/GenBank/DDBJ databases">
        <authorList>
            <person name="Gilroy R."/>
        </authorList>
    </citation>
    <scope>NUCLEOTIDE SEQUENCE</scope>
    <source>
        <strain evidence="6">ChiBcolR8-3208</strain>
    </source>
</reference>
<dbReference type="Pfam" id="PF12833">
    <property type="entry name" value="HTH_18"/>
    <property type="match status" value="1"/>
</dbReference>
<dbReference type="AlphaFoldDB" id="A0A9D2RZP4"/>
<name>A0A9D2RZP4_9FIRM</name>
<dbReference type="InterPro" id="IPR020449">
    <property type="entry name" value="Tscrpt_reg_AraC-type_HTH"/>
</dbReference>
<dbReference type="PANTHER" id="PTHR46796">
    <property type="entry name" value="HTH-TYPE TRANSCRIPTIONAL ACTIVATOR RHAS-RELATED"/>
    <property type="match status" value="1"/>
</dbReference>
<evidence type="ECO:0000256" key="2">
    <source>
        <dbReference type="ARBA" id="ARBA00023125"/>
    </source>
</evidence>
<dbReference type="PANTHER" id="PTHR46796:SF12">
    <property type="entry name" value="HTH-TYPE DNA-BINDING TRANSCRIPTIONAL ACTIVATOR EUTR"/>
    <property type="match status" value="1"/>
</dbReference>